<organism evidence="1 2">
    <name type="scientific">Thelephora ganbajun</name>
    <name type="common">Ganba fungus</name>
    <dbReference type="NCBI Taxonomy" id="370292"/>
    <lineage>
        <taxon>Eukaryota</taxon>
        <taxon>Fungi</taxon>
        <taxon>Dikarya</taxon>
        <taxon>Basidiomycota</taxon>
        <taxon>Agaricomycotina</taxon>
        <taxon>Agaricomycetes</taxon>
        <taxon>Thelephorales</taxon>
        <taxon>Thelephoraceae</taxon>
        <taxon>Thelephora</taxon>
    </lineage>
</organism>
<gene>
    <name evidence="1" type="ORF">BDM02DRAFT_3130347</name>
</gene>
<reference evidence="1" key="1">
    <citation type="submission" date="2019-10" db="EMBL/GenBank/DDBJ databases">
        <authorList>
            <consortium name="DOE Joint Genome Institute"/>
            <person name="Kuo A."/>
            <person name="Miyauchi S."/>
            <person name="Kiss E."/>
            <person name="Drula E."/>
            <person name="Kohler A."/>
            <person name="Sanchez-Garcia M."/>
            <person name="Andreopoulos B."/>
            <person name="Barry K.W."/>
            <person name="Bonito G."/>
            <person name="Buee M."/>
            <person name="Carver A."/>
            <person name="Chen C."/>
            <person name="Cichocki N."/>
            <person name="Clum A."/>
            <person name="Culley D."/>
            <person name="Crous P.W."/>
            <person name="Fauchery L."/>
            <person name="Girlanda M."/>
            <person name="Hayes R."/>
            <person name="Keri Z."/>
            <person name="Labutti K."/>
            <person name="Lipzen A."/>
            <person name="Lombard V."/>
            <person name="Magnuson J."/>
            <person name="Maillard F."/>
            <person name="Morin E."/>
            <person name="Murat C."/>
            <person name="Nolan M."/>
            <person name="Ohm R."/>
            <person name="Pangilinan J."/>
            <person name="Pereira M."/>
            <person name="Perotto S."/>
            <person name="Peter M."/>
            <person name="Riley R."/>
            <person name="Sitrit Y."/>
            <person name="Stielow B."/>
            <person name="Szollosi G."/>
            <person name="Zifcakova L."/>
            <person name="Stursova M."/>
            <person name="Spatafora J.W."/>
            <person name="Tedersoo L."/>
            <person name="Vaario L.-M."/>
            <person name="Yamada A."/>
            <person name="Yan M."/>
            <person name="Wang P."/>
            <person name="Xu J."/>
            <person name="Bruns T."/>
            <person name="Baldrian P."/>
            <person name="Vilgalys R."/>
            <person name="Henrissat B."/>
            <person name="Grigoriev I.V."/>
            <person name="Hibbett D."/>
            <person name="Nagy L.G."/>
            <person name="Martin F.M."/>
        </authorList>
    </citation>
    <scope>NUCLEOTIDE SEQUENCE</scope>
    <source>
        <strain evidence="1">P2</strain>
    </source>
</reference>
<evidence type="ECO:0000313" key="2">
    <source>
        <dbReference type="Proteomes" id="UP000886501"/>
    </source>
</evidence>
<comment type="caution">
    <text evidence="1">The sequence shown here is derived from an EMBL/GenBank/DDBJ whole genome shotgun (WGS) entry which is preliminary data.</text>
</comment>
<sequence>MRVLPKPWGRLRYTHTSTRTYATLAESRNARINAFVHFSNGSEPGQVSPDGPLSGMTIAVKDNICTSDMPTTCSSLMLKGAPGTTSLYRTGPDFQPDFSSPYDATVVQLLRTAGAKIVGKTNCDEFGMGSLNQCSVHGPVINPFGESESRSAGGSSGGSAAAVATGLCDAALGTDTGGSIRLPASYCGVVGLKPSYGLLSRWGVVSFADSLDCVGIIAKDIESAESVFDCLNIYDPRDPTAATQEVRGKALKSVLSDFLDTGSLSGLRIGIPSDYFPRELHPSVVDPLRALLADLKAHGASMVSVSLPSTPYALSAYYVIASAEASSNLARYDGVQYGLHVETPPGSDKRKTASVYSHSRSRGFGPEVKRRILLGTYALTADAFDNYFLQAQRVRKLVRRDFDRVFRAPDVLSTHLETNQAGVDILIHPSAIRTAPQLDRDSTGSEPNLDSYLQDVLTVPASLAGLPALSVPMGFGEDGWPVGVSLVGQWGHEKTILNLAKVLGVSQLSP</sequence>
<protein>
    <submittedName>
        <fullName evidence="1">Amidase signature enzyme</fullName>
    </submittedName>
</protein>
<dbReference type="Proteomes" id="UP000886501">
    <property type="component" value="Unassembled WGS sequence"/>
</dbReference>
<reference evidence="1" key="2">
    <citation type="journal article" date="2020" name="Nat. Commun.">
        <title>Large-scale genome sequencing of mycorrhizal fungi provides insights into the early evolution of symbiotic traits.</title>
        <authorList>
            <person name="Miyauchi S."/>
            <person name="Kiss E."/>
            <person name="Kuo A."/>
            <person name="Drula E."/>
            <person name="Kohler A."/>
            <person name="Sanchez-Garcia M."/>
            <person name="Morin E."/>
            <person name="Andreopoulos B."/>
            <person name="Barry K.W."/>
            <person name="Bonito G."/>
            <person name="Buee M."/>
            <person name="Carver A."/>
            <person name="Chen C."/>
            <person name="Cichocki N."/>
            <person name="Clum A."/>
            <person name="Culley D."/>
            <person name="Crous P.W."/>
            <person name="Fauchery L."/>
            <person name="Girlanda M."/>
            <person name="Hayes R.D."/>
            <person name="Keri Z."/>
            <person name="LaButti K."/>
            <person name="Lipzen A."/>
            <person name="Lombard V."/>
            <person name="Magnuson J."/>
            <person name="Maillard F."/>
            <person name="Murat C."/>
            <person name="Nolan M."/>
            <person name="Ohm R.A."/>
            <person name="Pangilinan J."/>
            <person name="Pereira M.F."/>
            <person name="Perotto S."/>
            <person name="Peter M."/>
            <person name="Pfister S."/>
            <person name="Riley R."/>
            <person name="Sitrit Y."/>
            <person name="Stielow J.B."/>
            <person name="Szollosi G."/>
            <person name="Zifcakova L."/>
            <person name="Stursova M."/>
            <person name="Spatafora J.W."/>
            <person name="Tedersoo L."/>
            <person name="Vaario L.M."/>
            <person name="Yamada A."/>
            <person name="Yan M."/>
            <person name="Wang P."/>
            <person name="Xu J."/>
            <person name="Bruns T."/>
            <person name="Baldrian P."/>
            <person name="Vilgalys R."/>
            <person name="Dunand C."/>
            <person name="Henrissat B."/>
            <person name="Grigoriev I.V."/>
            <person name="Hibbett D."/>
            <person name="Nagy L.G."/>
            <person name="Martin F.M."/>
        </authorList>
    </citation>
    <scope>NUCLEOTIDE SEQUENCE</scope>
    <source>
        <strain evidence="1">P2</strain>
    </source>
</reference>
<name>A0ACB6Z9T9_THEGA</name>
<proteinExistence type="predicted"/>
<evidence type="ECO:0000313" key="1">
    <source>
        <dbReference type="EMBL" id="KAF9646509.1"/>
    </source>
</evidence>
<keyword evidence="2" id="KW-1185">Reference proteome</keyword>
<dbReference type="EMBL" id="MU118056">
    <property type="protein sequence ID" value="KAF9646509.1"/>
    <property type="molecule type" value="Genomic_DNA"/>
</dbReference>
<accession>A0ACB6Z9T9</accession>